<sequence>MNKTAEQQGNGETLVANGRFWLISLVFAANLLEPAVRDIPLAKSIHLWIVMFHIPAFAFAMGYYAKNFTWNEKGVGSLQQILLQYAVFQTIYSAADAFVFRTPDVLYSFFFPFGLLWFLTGHLFWKLLLLPFRKIPAPVLTAAALGVGIGLAAMTPNWLGLSRTLVFFPFFLAGHAFDYERFSRLREHRFAVPAAWLALSALMVLAFQGAFDVSASWWYGNAGYEQLGASPLQGVLTRAAMYVVSAVGVIAFWFVVPTKRSFFTERGKLSVFVFLLHGLLVKTIVWIGVYRWIEGDAWAPALAAAGVLGAVLLSHPAVAKATRPIVEPNPESWRRAFAGLRAVPFSNKR</sequence>
<dbReference type="EMBL" id="VCIW01000015">
    <property type="protein sequence ID" value="TLS50438.1"/>
    <property type="molecule type" value="Genomic_DNA"/>
</dbReference>
<evidence type="ECO:0000256" key="1">
    <source>
        <dbReference type="SAM" id="Phobius"/>
    </source>
</evidence>
<dbReference type="PANTHER" id="PTHR37312:SF1">
    <property type="entry name" value="MEMBRANE-BOUND ACYLTRANSFERASE YKRP-RELATED"/>
    <property type="match status" value="1"/>
</dbReference>
<evidence type="ECO:0000313" key="2">
    <source>
        <dbReference type="EMBL" id="TLS50438.1"/>
    </source>
</evidence>
<keyword evidence="1" id="KW-0472">Membrane</keyword>
<evidence type="ECO:0008006" key="4">
    <source>
        <dbReference type="Google" id="ProtNLM"/>
    </source>
</evidence>
<keyword evidence="1" id="KW-0812">Transmembrane</keyword>
<name>A0A5R9GAM2_9BACL</name>
<organism evidence="2 3">
    <name type="scientific">Paenibacillus antri</name>
    <dbReference type="NCBI Taxonomy" id="2582848"/>
    <lineage>
        <taxon>Bacteria</taxon>
        <taxon>Bacillati</taxon>
        <taxon>Bacillota</taxon>
        <taxon>Bacilli</taxon>
        <taxon>Bacillales</taxon>
        <taxon>Paenibacillaceae</taxon>
        <taxon>Paenibacillus</taxon>
    </lineage>
</organism>
<feature type="transmembrane region" description="Helical" evidence="1">
    <location>
        <begin position="45"/>
        <end position="65"/>
    </location>
</feature>
<keyword evidence="3" id="KW-1185">Reference proteome</keyword>
<feature type="transmembrane region" description="Helical" evidence="1">
    <location>
        <begin position="269"/>
        <end position="293"/>
    </location>
</feature>
<accession>A0A5R9GAM2</accession>
<feature type="transmembrane region" description="Helical" evidence="1">
    <location>
        <begin position="105"/>
        <end position="125"/>
    </location>
</feature>
<dbReference type="OrthoDB" id="6623990at2"/>
<comment type="caution">
    <text evidence="2">The sequence shown here is derived from an EMBL/GenBank/DDBJ whole genome shotgun (WGS) entry which is preliminary data.</text>
</comment>
<gene>
    <name evidence="2" type="ORF">FE782_20660</name>
</gene>
<feature type="transmembrane region" description="Helical" evidence="1">
    <location>
        <begin position="239"/>
        <end position="257"/>
    </location>
</feature>
<proteinExistence type="predicted"/>
<dbReference type="InterPro" id="IPR052734">
    <property type="entry name" value="Nod_factor_acetyltransferase"/>
</dbReference>
<feature type="transmembrane region" description="Helical" evidence="1">
    <location>
        <begin position="190"/>
        <end position="219"/>
    </location>
</feature>
<dbReference type="Proteomes" id="UP000309676">
    <property type="component" value="Unassembled WGS sequence"/>
</dbReference>
<dbReference type="AlphaFoldDB" id="A0A5R9GAM2"/>
<reference evidence="2 3" key="1">
    <citation type="submission" date="2019-05" db="EMBL/GenBank/DDBJ databases">
        <authorList>
            <person name="Narsing Rao M.P."/>
            <person name="Li W.J."/>
        </authorList>
    </citation>
    <scope>NUCLEOTIDE SEQUENCE [LARGE SCALE GENOMIC DNA]</scope>
    <source>
        <strain evidence="2 3">SYSU_K30003</strain>
    </source>
</reference>
<dbReference type="PANTHER" id="PTHR37312">
    <property type="entry name" value="MEMBRANE-BOUND ACYLTRANSFERASE YKRP-RELATED"/>
    <property type="match status" value="1"/>
</dbReference>
<evidence type="ECO:0000313" key="3">
    <source>
        <dbReference type="Proteomes" id="UP000309676"/>
    </source>
</evidence>
<feature type="transmembrane region" description="Helical" evidence="1">
    <location>
        <begin position="299"/>
        <end position="318"/>
    </location>
</feature>
<protein>
    <recommendedName>
        <fullName evidence="4">Fucose 4-O-acetylase</fullName>
    </recommendedName>
</protein>
<feature type="transmembrane region" description="Helical" evidence="1">
    <location>
        <begin position="20"/>
        <end position="36"/>
    </location>
</feature>
<feature type="transmembrane region" description="Helical" evidence="1">
    <location>
        <begin position="137"/>
        <end position="154"/>
    </location>
</feature>
<keyword evidence="1" id="KW-1133">Transmembrane helix</keyword>
<dbReference type="RefSeq" id="WP_138196163.1">
    <property type="nucleotide sequence ID" value="NZ_VCIW01000015.1"/>
</dbReference>